<gene>
    <name evidence="2" type="ORF">BJ554DRAFT_3730</name>
</gene>
<name>A0A8H7ZNV3_9FUNG</name>
<reference evidence="2 3" key="1">
    <citation type="journal article" name="Sci. Rep.">
        <title>Genome-scale phylogenetic analyses confirm Olpidium as the closest living zoosporic fungus to the non-flagellated, terrestrial fungi.</title>
        <authorList>
            <person name="Chang Y."/>
            <person name="Rochon D."/>
            <person name="Sekimoto S."/>
            <person name="Wang Y."/>
            <person name="Chovatia M."/>
            <person name="Sandor L."/>
            <person name="Salamov A."/>
            <person name="Grigoriev I.V."/>
            <person name="Stajich J.E."/>
            <person name="Spatafora J.W."/>
        </authorList>
    </citation>
    <scope>NUCLEOTIDE SEQUENCE [LARGE SCALE GENOMIC DNA]</scope>
    <source>
        <strain evidence="2">S191</strain>
    </source>
</reference>
<evidence type="ECO:0000313" key="3">
    <source>
        <dbReference type="Proteomes" id="UP000673691"/>
    </source>
</evidence>
<accession>A0A8H7ZNV3</accession>
<evidence type="ECO:0000313" key="2">
    <source>
        <dbReference type="EMBL" id="KAG5456510.1"/>
    </source>
</evidence>
<dbReference type="EMBL" id="JAEFCI010011619">
    <property type="protein sequence ID" value="KAG5456510.1"/>
    <property type="molecule type" value="Genomic_DNA"/>
</dbReference>
<organism evidence="2 3">
    <name type="scientific">Olpidium bornovanus</name>
    <dbReference type="NCBI Taxonomy" id="278681"/>
    <lineage>
        <taxon>Eukaryota</taxon>
        <taxon>Fungi</taxon>
        <taxon>Fungi incertae sedis</taxon>
        <taxon>Olpidiomycota</taxon>
        <taxon>Olpidiomycotina</taxon>
        <taxon>Olpidiomycetes</taxon>
        <taxon>Olpidiales</taxon>
        <taxon>Olpidiaceae</taxon>
        <taxon>Olpidium</taxon>
    </lineage>
</organism>
<feature type="region of interest" description="Disordered" evidence="1">
    <location>
        <begin position="1"/>
        <end position="38"/>
    </location>
</feature>
<evidence type="ECO:0000256" key="1">
    <source>
        <dbReference type="SAM" id="MobiDB-lite"/>
    </source>
</evidence>
<proteinExistence type="predicted"/>
<protein>
    <submittedName>
        <fullName evidence="2">Uncharacterized protein</fullName>
    </submittedName>
</protein>
<sequence>MRGAKKLPQLPIVRKEETQNIPKHRREGPNDHPCIWNMNGKRHELLDKPRRDKRKGKEKYSIGRKVICSSGPNSIFQQNVNFSSDRDSNTFEEAAVRTSHRRQRLLRKHAPFPRRPQCLRRIVTPIPQLTELLFENPALVASYSP</sequence>
<keyword evidence="3" id="KW-1185">Reference proteome</keyword>
<comment type="caution">
    <text evidence="2">The sequence shown here is derived from an EMBL/GenBank/DDBJ whole genome shotgun (WGS) entry which is preliminary data.</text>
</comment>
<dbReference type="AlphaFoldDB" id="A0A8H7ZNV3"/>
<dbReference type="Proteomes" id="UP000673691">
    <property type="component" value="Unassembled WGS sequence"/>
</dbReference>